<keyword evidence="1" id="KW-0472">Membrane</keyword>
<dbReference type="EMBL" id="JACIJO010000002">
    <property type="protein sequence ID" value="MBB6326445.1"/>
    <property type="molecule type" value="Genomic_DNA"/>
</dbReference>
<protein>
    <submittedName>
        <fullName evidence="2">Uncharacterized protein</fullName>
    </submittedName>
</protein>
<reference evidence="2 3" key="1">
    <citation type="submission" date="2020-08" db="EMBL/GenBank/DDBJ databases">
        <title>Genomic Encyclopedia of Type Strains, Phase IV (KMG-IV): sequencing the most valuable type-strain genomes for metagenomic binning, comparative biology and taxonomic classification.</title>
        <authorList>
            <person name="Goeker M."/>
        </authorList>
    </citation>
    <scope>NUCLEOTIDE SEQUENCE [LARGE SCALE GENOMIC DNA]</scope>
    <source>
        <strain evidence="2 3">DSM 102044</strain>
    </source>
</reference>
<keyword evidence="1" id="KW-1133">Transmembrane helix</keyword>
<evidence type="ECO:0000313" key="3">
    <source>
        <dbReference type="Proteomes" id="UP000588604"/>
    </source>
</evidence>
<accession>A0A841MVD2</accession>
<feature type="transmembrane region" description="Helical" evidence="1">
    <location>
        <begin position="51"/>
        <end position="70"/>
    </location>
</feature>
<gene>
    <name evidence="2" type="ORF">FHS59_002073</name>
</gene>
<dbReference type="AlphaFoldDB" id="A0A841MVD2"/>
<comment type="caution">
    <text evidence="2">The sequence shown here is derived from an EMBL/GenBank/DDBJ whole genome shotgun (WGS) entry which is preliminary data.</text>
</comment>
<keyword evidence="1" id="KW-0812">Transmembrane</keyword>
<organism evidence="2 3">
    <name type="scientific">Algoriphagus iocasae</name>
    <dbReference type="NCBI Taxonomy" id="1836499"/>
    <lineage>
        <taxon>Bacteria</taxon>
        <taxon>Pseudomonadati</taxon>
        <taxon>Bacteroidota</taxon>
        <taxon>Cytophagia</taxon>
        <taxon>Cytophagales</taxon>
        <taxon>Cyclobacteriaceae</taxon>
        <taxon>Algoriphagus</taxon>
    </lineage>
</organism>
<name>A0A841MVD2_9BACT</name>
<evidence type="ECO:0000313" key="2">
    <source>
        <dbReference type="EMBL" id="MBB6326445.1"/>
    </source>
</evidence>
<sequence length="79" mass="9629">MKSNKIPFIYRSFLNFWLAIVLPSCTIALVISKLYYNGKINFEPLSETYTWLYFLFLQVFLGFFSYLWVYRTKVKEFKK</sequence>
<dbReference type="Proteomes" id="UP000588604">
    <property type="component" value="Unassembled WGS sequence"/>
</dbReference>
<dbReference type="RefSeq" id="WP_184495049.1">
    <property type="nucleotide sequence ID" value="NZ_JACIJO010000002.1"/>
</dbReference>
<keyword evidence="3" id="KW-1185">Reference proteome</keyword>
<evidence type="ECO:0000256" key="1">
    <source>
        <dbReference type="SAM" id="Phobius"/>
    </source>
</evidence>
<feature type="transmembrane region" description="Helical" evidence="1">
    <location>
        <begin position="12"/>
        <end position="31"/>
    </location>
</feature>
<proteinExistence type="predicted"/>